<accession>A0A1U9UYL8</accession>
<dbReference type="InterPro" id="IPR012338">
    <property type="entry name" value="Beta-lactam/transpept-like"/>
</dbReference>
<dbReference type="InterPro" id="IPR058136">
    <property type="entry name" value="AmpC"/>
</dbReference>
<dbReference type="PROSITE" id="PS00336">
    <property type="entry name" value="BETA_LACTAMASE_C"/>
    <property type="match status" value="1"/>
</dbReference>
<dbReference type="PANTHER" id="PTHR46825">
    <property type="entry name" value="D-ALANYL-D-ALANINE-CARBOXYPEPTIDASE/ENDOPEPTIDASE AMPH"/>
    <property type="match status" value="1"/>
</dbReference>
<evidence type="ECO:0000259" key="8">
    <source>
        <dbReference type="Pfam" id="PF00144"/>
    </source>
</evidence>
<sequence>MKRLSTKRMWAFAAAALLCGTSAHAADRVDPAGLERAVNEAVRPLMKAHDVPGMAVAVTAGGKQYYFNYGVAVKEGGRKVDGDTLFEIGSVSKTFTATLAAYAQASGALSVTDSAAKYLPQLAGSSLGTTSLLDLGTYAAGGLPLQFPDAVTDTDKMVDYFRNWHPRYAAGTHRQYSNPSIGLFGYLAARSMGQPFDALMEKTLFPALGLRSTYITVPKARMGDYAYGYAKDGKPVRVTPGVLDAEAYGVKTTSADMIRFVEANMNSAGLDARLQQAIAGTHTGYFKVGDMVQGLAWEMYAWPAKLDSVLAGSSPQVVLEANPVTRLEPPLAAPASMLVNKTGSTNGFGAYVVYVPAQRIGVVMLANRNFPVTERVKAAFRILAALEQVPGGGRAAASM</sequence>
<feature type="signal peptide" evidence="7">
    <location>
        <begin position="1"/>
        <end position="25"/>
    </location>
</feature>
<dbReference type="InterPro" id="IPR001466">
    <property type="entry name" value="Beta-lactam-related"/>
</dbReference>
<gene>
    <name evidence="9" type="ORF">BJN34_28250</name>
</gene>
<organism evidence="9 10">
    <name type="scientific">Cupriavidus necator</name>
    <name type="common">Alcaligenes eutrophus</name>
    <name type="synonym">Ralstonia eutropha</name>
    <dbReference type="NCBI Taxonomy" id="106590"/>
    <lineage>
        <taxon>Bacteria</taxon>
        <taxon>Pseudomonadati</taxon>
        <taxon>Pseudomonadota</taxon>
        <taxon>Betaproteobacteria</taxon>
        <taxon>Burkholderiales</taxon>
        <taxon>Burkholderiaceae</taxon>
        <taxon>Cupriavidus</taxon>
    </lineage>
</organism>
<evidence type="ECO:0000313" key="10">
    <source>
        <dbReference type="Proteomes" id="UP000189627"/>
    </source>
</evidence>
<dbReference type="PANTHER" id="PTHR46825:SF8">
    <property type="entry name" value="BETA-LACTAMASE-RELATED"/>
    <property type="match status" value="1"/>
</dbReference>
<evidence type="ECO:0000256" key="1">
    <source>
        <dbReference type="ARBA" id="ARBA00001526"/>
    </source>
</evidence>
<dbReference type="InterPro" id="IPR050491">
    <property type="entry name" value="AmpC-like"/>
</dbReference>
<dbReference type="Proteomes" id="UP000189627">
    <property type="component" value="Chromosome 2"/>
</dbReference>
<evidence type="ECO:0000256" key="4">
    <source>
        <dbReference type="ARBA" id="ARBA00022801"/>
    </source>
</evidence>
<evidence type="ECO:0000256" key="6">
    <source>
        <dbReference type="RuleBase" id="RU361140"/>
    </source>
</evidence>
<dbReference type="RefSeq" id="WP_078200100.1">
    <property type="nucleotide sequence ID" value="NZ_CP017758.1"/>
</dbReference>
<evidence type="ECO:0000256" key="7">
    <source>
        <dbReference type="SAM" id="SignalP"/>
    </source>
</evidence>
<name>A0A1U9UYL8_CUPNE</name>
<dbReference type="Pfam" id="PF00144">
    <property type="entry name" value="Beta-lactamase"/>
    <property type="match status" value="1"/>
</dbReference>
<evidence type="ECO:0000256" key="3">
    <source>
        <dbReference type="ARBA" id="ARBA00012865"/>
    </source>
</evidence>
<comment type="similarity">
    <text evidence="2 6">Belongs to the class-C beta-lactamase family.</text>
</comment>
<dbReference type="Gene3D" id="3.40.710.10">
    <property type="entry name" value="DD-peptidase/beta-lactamase superfamily"/>
    <property type="match status" value="1"/>
</dbReference>
<dbReference type="OrthoDB" id="5377431at2"/>
<dbReference type="KEGG" id="cuh:BJN34_28250"/>
<dbReference type="AlphaFoldDB" id="A0A1U9UYL8"/>
<proteinExistence type="inferred from homology"/>
<protein>
    <recommendedName>
        <fullName evidence="3 6">Beta-lactamase</fullName>
        <ecNumber evidence="3 6">3.5.2.6</ecNumber>
    </recommendedName>
</protein>
<feature type="chain" id="PRO_5012979376" description="Beta-lactamase" evidence="7">
    <location>
        <begin position="26"/>
        <end position="399"/>
    </location>
</feature>
<dbReference type="InterPro" id="IPR001586">
    <property type="entry name" value="Beta-lactam_class-C_AS"/>
</dbReference>
<reference evidence="10" key="1">
    <citation type="submission" date="2017-02" db="EMBL/GenBank/DDBJ databases">
        <title>Complete genome sequence of Cupriavidus necator strain NH9, a 3-chlorobenzoate degrader.</title>
        <authorList>
            <person name="Moriuchi R."/>
            <person name="Dohra H."/>
            <person name="Ogawa N."/>
        </authorList>
    </citation>
    <scope>NUCLEOTIDE SEQUENCE [LARGE SCALE GENOMIC DNA]</scope>
    <source>
        <strain evidence="10">NH9</strain>
    </source>
</reference>
<keyword evidence="4 6" id="KW-0378">Hydrolase</keyword>
<dbReference type="GO" id="GO:0017001">
    <property type="term" value="P:antibiotic catabolic process"/>
    <property type="evidence" value="ECO:0007669"/>
    <property type="project" value="InterPro"/>
</dbReference>
<dbReference type="GO" id="GO:0008800">
    <property type="term" value="F:beta-lactamase activity"/>
    <property type="evidence" value="ECO:0007669"/>
    <property type="project" value="UniProtKB-UniRule"/>
</dbReference>
<keyword evidence="5 6" id="KW-0046">Antibiotic resistance</keyword>
<dbReference type="EMBL" id="CP017758">
    <property type="protein sequence ID" value="AQV97762.1"/>
    <property type="molecule type" value="Genomic_DNA"/>
</dbReference>
<dbReference type="SUPFAM" id="SSF56601">
    <property type="entry name" value="beta-lactamase/transpeptidase-like"/>
    <property type="match status" value="1"/>
</dbReference>
<dbReference type="GO" id="GO:0030288">
    <property type="term" value="C:outer membrane-bounded periplasmic space"/>
    <property type="evidence" value="ECO:0007669"/>
    <property type="project" value="InterPro"/>
</dbReference>
<comment type="catalytic activity">
    <reaction evidence="1 6">
        <text>a beta-lactam + H2O = a substituted beta-amino acid</text>
        <dbReference type="Rhea" id="RHEA:20401"/>
        <dbReference type="ChEBI" id="CHEBI:15377"/>
        <dbReference type="ChEBI" id="CHEBI:35627"/>
        <dbReference type="ChEBI" id="CHEBI:140347"/>
        <dbReference type="EC" id="3.5.2.6"/>
    </reaction>
</comment>
<evidence type="ECO:0000256" key="5">
    <source>
        <dbReference type="ARBA" id="ARBA00023251"/>
    </source>
</evidence>
<evidence type="ECO:0000256" key="2">
    <source>
        <dbReference type="ARBA" id="ARBA00007840"/>
    </source>
</evidence>
<dbReference type="NCBIfam" id="NF033085">
    <property type="entry name" value="bla_class_C"/>
    <property type="match status" value="1"/>
</dbReference>
<feature type="domain" description="Beta-lactamase-related" evidence="8">
    <location>
        <begin position="39"/>
        <end position="386"/>
    </location>
</feature>
<dbReference type="EC" id="3.5.2.6" evidence="3 6"/>
<dbReference type="GO" id="GO:0046677">
    <property type="term" value="P:response to antibiotic"/>
    <property type="evidence" value="ECO:0007669"/>
    <property type="project" value="UniProtKB-UniRule"/>
</dbReference>
<evidence type="ECO:0000313" key="9">
    <source>
        <dbReference type="EMBL" id="AQV97762.1"/>
    </source>
</evidence>
<keyword evidence="7" id="KW-0732">Signal</keyword>